<evidence type="ECO:0000313" key="7">
    <source>
        <dbReference type="EMBL" id="KAK8965506.1"/>
    </source>
</evidence>
<feature type="domain" description="NAC" evidence="6">
    <location>
        <begin position="12"/>
        <end position="169"/>
    </location>
</feature>
<gene>
    <name evidence="7" type="primary">NAM-B1</name>
    <name evidence="7" type="ORF">KSP40_PGU021853</name>
</gene>
<keyword evidence="2" id="KW-0238">DNA-binding</keyword>
<dbReference type="Gene3D" id="2.170.150.80">
    <property type="entry name" value="NAC domain"/>
    <property type="match status" value="1"/>
</dbReference>
<sequence length="309" mass="34382">MEGSRHMAGGQLPPGFRFHPTDEELIIHYLKKKIAAALPPASSIIAEVNLYRHSPWELPEMAFFGEGEWFFFTPRERKYPNGVRPNRAAGSGYWKATGTDKPILAAAGGQCIGVKKALAFYNGRPPKGTKTDWVMSEYRLLGNTIPPLPPKQRGFMRLDDWVLCRVRKKGGNRLPENNESSHMLFCKSNHHDEKLLLQQQQQQVLPAQVEKNNISLLNVYQQQGNSEEAESTVESSGGSRGGDSGSFGAQQLRGNGGEQKLLSSMLGPEKTKLPLGALDELMLLQPSKRLQYSLDESDSDDHDFMAFLA</sequence>
<keyword evidence="4" id="KW-0539">Nucleus</keyword>
<keyword evidence="1" id="KW-0805">Transcription regulation</keyword>
<evidence type="ECO:0000256" key="2">
    <source>
        <dbReference type="ARBA" id="ARBA00023125"/>
    </source>
</evidence>
<evidence type="ECO:0000256" key="4">
    <source>
        <dbReference type="ARBA" id="ARBA00023242"/>
    </source>
</evidence>
<evidence type="ECO:0000256" key="3">
    <source>
        <dbReference type="ARBA" id="ARBA00023163"/>
    </source>
</evidence>
<dbReference type="InterPro" id="IPR003441">
    <property type="entry name" value="NAC-dom"/>
</dbReference>
<comment type="caution">
    <text evidence="7">The sequence shown here is derived from an EMBL/GenBank/DDBJ whole genome shotgun (WGS) entry which is preliminary data.</text>
</comment>
<dbReference type="Pfam" id="PF02365">
    <property type="entry name" value="NAM"/>
    <property type="match status" value="1"/>
</dbReference>
<reference evidence="7 8" key="1">
    <citation type="journal article" date="2022" name="Nat. Plants">
        <title>Genomes of leafy and leafless Platanthera orchids illuminate the evolution of mycoheterotrophy.</title>
        <authorList>
            <person name="Li M.H."/>
            <person name="Liu K.W."/>
            <person name="Li Z."/>
            <person name="Lu H.C."/>
            <person name="Ye Q.L."/>
            <person name="Zhang D."/>
            <person name="Wang J.Y."/>
            <person name="Li Y.F."/>
            <person name="Zhong Z.M."/>
            <person name="Liu X."/>
            <person name="Yu X."/>
            <person name="Liu D.K."/>
            <person name="Tu X.D."/>
            <person name="Liu B."/>
            <person name="Hao Y."/>
            <person name="Liao X.Y."/>
            <person name="Jiang Y.T."/>
            <person name="Sun W.H."/>
            <person name="Chen J."/>
            <person name="Chen Y.Q."/>
            <person name="Ai Y."/>
            <person name="Zhai J.W."/>
            <person name="Wu S.S."/>
            <person name="Zhou Z."/>
            <person name="Hsiao Y.Y."/>
            <person name="Wu W.L."/>
            <person name="Chen Y.Y."/>
            <person name="Lin Y.F."/>
            <person name="Hsu J.L."/>
            <person name="Li C.Y."/>
            <person name="Wang Z.W."/>
            <person name="Zhao X."/>
            <person name="Zhong W.Y."/>
            <person name="Ma X.K."/>
            <person name="Ma L."/>
            <person name="Huang J."/>
            <person name="Chen G.Z."/>
            <person name="Huang M.Z."/>
            <person name="Huang L."/>
            <person name="Peng D.H."/>
            <person name="Luo Y.B."/>
            <person name="Zou S.Q."/>
            <person name="Chen S.P."/>
            <person name="Lan S."/>
            <person name="Tsai W.C."/>
            <person name="Van de Peer Y."/>
            <person name="Liu Z.J."/>
        </authorList>
    </citation>
    <scope>NUCLEOTIDE SEQUENCE [LARGE SCALE GENOMIC DNA]</scope>
    <source>
        <strain evidence="7">Lor288</strain>
    </source>
</reference>
<dbReference type="SUPFAM" id="SSF101941">
    <property type="entry name" value="NAC domain"/>
    <property type="match status" value="1"/>
</dbReference>
<protein>
    <submittedName>
        <fullName evidence="7">NAC transcription factor NAM-B1</fullName>
    </submittedName>
</protein>
<proteinExistence type="predicted"/>
<evidence type="ECO:0000256" key="5">
    <source>
        <dbReference type="SAM" id="MobiDB-lite"/>
    </source>
</evidence>
<organism evidence="7 8">
    <name type="scientific">Platanthera guangdongensis</name>
    <dbReference type="NCBI Taxonomy" id="2320717"/>
    <lineage>
        <taxon>Eukaryota</taxon>
        <taxon>Viridiplantae</taxon>
        <taxon>Streptophyta</taxon>
        <taxon>Embryophyta</taxon>
        <taxon>Tracheophyta</taxon>
        <taxon>Spermatophyta</taxon>
        <taxon>Magnoliopsida</taxon>
        <taxon>Liliopsida</taxon>
        <taxon>Asparagales</taxon>
        <taxon>Orchidaceae</taxon>
        <taxon>Orchidoideae</taxon>
        <taxon>Orchideae</taxon>
        <taxon>Orchidinae</taxon>
        <taxon>Platanthera</taxon>
    </lineage>
</organism>
<dbReference type="Proteomes" id="UP001412067">
    <property type="component" value="Unassembled WGS sequence"/>
</dbReference>
<feature type="region of interest" description="Disordered" evidence="5">
    <location>
        <begin position="221"/>
        <end position="254"/>
    </location>
</feature>
<dbReference type="PROSITE" id="PS51005">
    <property type="entry name" value="NAC"/>
    <property type="match status" value="1"/>
</dbReference>
<dbReference type="PANTHER" id="PTHR31719">
    <property type="entry name" value="NAC TRANSCRIPTION FACTOR 56"/>
    <property type="match status" value="1"/>
</dbReference>
<keyword evidence="3" id="KW-0804">Transcription</keyword>
<name>A0ABR2MN74_9ASPA</name>
<accession>A0ABR2MN74</accession>
<dbReference type="EMBL" id="JBBWWR010000006">
    <property type="protein sequence ID" value="KAK8965506.1"/>
    <property type="molecule type" value="Genomic_DNA"/>
</dbReference>
<dbReference type="PANTHER" id="PTHR31719:SF105">
    <property type="entry name" value="NAC DOMAIN-CONTAINING PROTEIN"/>
    <property type="match status" value="1"/>
</dbReference>
<dbReference type="InterPro" id="IPR036093">
    <property type="entry name" value="NAC_dom_sf"/>
</dbReference>
<evidence type="ECO:0000256" key="1">
    <source>
        <dbReference type="ARBA" id="ARBA00023015"/>
    </source>
</evidence>
<evidence type="ECO:0000259" key="6">
    <source>
        <dbReference type="PROSITE" id="PS51005"/>
    </source>
</evidence>
<evidence type="ECO:0000313" key="8">
    <source>
        <dbReference type="Proteomes" id="UP001412067"/>
    </source>
</evidence>
<keyword evidence="8" id="KW-1185">Reference proteome</keyword>